<evidence type="ECO:0000313" key="2">
    <source>
        <dbReference type="EMBL" id="NYE82543.1"/>
    </source>
</evidence>
<dbReference type="SUPFAM" id="SSF53474">
    <property type="entry name" value="alpha/beta-Hydrolases"/>
    <property type="match status" value="1"/>
</dbReference>
<name>A0A7Y9LMW3_9BURK</name>
<dbReference type="EC" id="3.1.1.24" evidence="2"/>
<protein>
    <submittedName>
        <fullName evidence="2">3-oxoadipate enol-lactonase</fullName>
        <ecNumber evidence="2">3.1.1.24</ecNumber>
    </submittedName>
</protein>
<keyword evidence="2" id="KW-0378">Hydrolase</keyword>
<dbReference type="AlphaFoldDB" id="A0A7Y9LMW3"/>
<dbReference type="PANTHER" id="PTHR43433">
    <property type="entry name" value="HYDROLASE, ALPHA/BETA FOLD FAMILY PROTEIN"/>
    <property type="match status" value="1"/>
</dbReference>
<dbReference type="PANTHER" id="PTHR43433:SF5">
    <property type="entry name" value="AB HYDROLASE-1 DOMAIN-CONTAINING PROTEIN"/>
    <property type="match status" value="1"/>
</dbReference>
<accession>A0A7Y9LMW3</accession>
<dbReference type="Proteomes" id="UP000542125">
    <property type="component" value="Unassembled WGS sequence"/>
</dbReference>
<keyword evidence="3" id="KW-1185">Reference proteome</keyword>
<dbReference type="RefSeq" id="WP_179585524.1">
    <property type="nucleotide sequence ID" value="NZ_JACBYR010000001.1"/>
</dbReference>
<comment type="caution">
    <text evidence="2">The sequence shown here is derived from an EMBL/GenBank/DDBJ whole genome shotgun (WGS) entry which is preliminary data.</text>
</comment>
<gene>
    <name evidence="2" type="ORF">FHW18_001814</name>
</gene>
<organism evidence="2 3">
    <name type="scientific">Pigmentiphaga litoralis</name>
    <dbReference type="NCBI Taxonomy" id="516702"/>
    <lineage>
        <taxon>Bacteria</taxon>
        <taxon>Pseudomonadati</taxon>
        <taxon>Pseudomonadota</taxon>
        <taxon>Betaproteobacteria</taxon>
        <taxon>Burkholderiales</taxon>
        <taxon>Alcaligenaceae</taxon>
        <taxon>Pigmentiphaga</taxon>
    </lineage>
</organism>
<evidence type="ECO:0000313" key="3">
    <source>
        <dbReference type="Proteomes" id="UP000542125"/>
    </source>
</evidence>
<dbReference type="InterPro" id="IPR000073">
    <property type="entry name" value="AB_hydrolase_1"/>
</dbReference>
<evidence type="ECO:0000259" key="1">
    <source>
        <dbReference type="Pfam" id="PF00561"/>
    </source>
</evidence>
<dbReference type="Gene3D" id="3.40.50.1820">
    <property type="entry name" value="alpha/beta hydrolase"/>
    <property type="match status" value="1"/>
</dbReference>
<proteinExistence type="predicted"/>
<dbReference type="Pfam" id="PF00561">
    <property type="entry name" value="Abhydrolase_1"/>
    <property type="match status" value="1"/>
</dbReference>
<dbReference type="InterPro" id="IPR050471">
    <property type="entry name" value="AB_hydrolase"/>
</dbReference>
<dbReference type="InterPro" id="IPR029058">
    <property type="entry name" value="AB_hydrolase_fold"/>
</dbReference>
<reference evidence="2 3" key="1">
    <citation type="submission" date="2020-07" db="EMBL/GenBank/DDBJ databases">
        <title>Genomic Encyclopedia of Type Strains, Phase IV (KMG-V): Genome sequencing to study the core and pangenomes of soil and plant-associated prokaryotes.</title>
        <authorList>
            <person name="Whitman W."/>
        </authorList>
    </citation>
    <scope>NUCLEOTIDE SEQUENCE [LARGE SCALE GENOMIC DNA]</scope>
    <source>
        <strain evidence="2 3">SAS40</strain>
    </source>
</reference>
<dbReference type="EMBL" id="JACBYR010000001">
    <property type="protein sequence ID" value="NYE82543.1"/>
    <property type="molecule type" value="Genomic_DNA"/>
</dbReference>
<sequence>MTSQTQQDSQNRTVTTRDGTAIAYTHYRNDTAPARLLLVHSLAMDRHFWDPVVALLAGEASIVAVDARGHGQSGKPGTPFTVELFAQDMKDVVDALQWSDVVVAGASMGGCVALQFAADNPGLTRGAGLIDTTAWYGETAPADWNARAERGLKEGLGALLDFQKTRWFSDRFREEHPEVVQRCIDTFLRNDVQAFAATCRMLGAYDGRSQLGKITAPTAVVVGEEDYAATPAMARVMHEGIPQSTLTEIPAARHLTPLETPEIIADHLRRLLGARA</sequence>
<feature type="domain" description="AB hydrolase-1" evidence="1">
    <location>
        <begin position="36"/>
        <end position="259"/>
    </location>
</feature>
<dbReference type="GO" id="GO:0047570">
    <property type="term" value="F:3-oxoadipate enol-lactonase activity"/>
    <property type="evidence" value="ECO:0007669"/>
    <property type="project" value="UniProtKB-EC"/>
</dbReference>